<dbReference type="Proteomes" id="UP000435112">
    <property type="component" value="Unassembled WGS sequence"/>
</dbReference>
<evidence type="ECO:0000313" key="1">
    <source>
        <dbReference type="EMBL" id="KAE9024547.1"/>
    </source>
</evidence>
<gene>
    <name evidence="1" type="ORF">PR002_g11419</name>
</gene>
<accession>A0A6A3M295</accession>
<organism evidence="1 2">
    <name type="scientific">Phytophthora rubi</name>
    <dbReference type="NCBI Taxonomy" id="129364"/>
    <lineage>
        <taxon>Eukaryota</taxon>
        <taxon>Sar</taxon>
        <taxon>Stramenopiles</taxon>
        <taxon>Oomycota</taxon>
        <taxon>Peronosporomycetes</taxon>
        <taxon>Peronosporales</taxon>
        <taxon>Peronosporaceae</taxon>
        <taxon>Phytophthora</taxon>
    </lineage>
</organism>
<protein>
    <submittedName>
        <fullName evidence="1">Uncharacterized protein</fullName>
    </submittedName>
</protein>
<dbReference type="AlphaFoldDB" id="A0A6A3M295"/>
<dbReference type="EMBL" id="QXFU01000683">
    <property type="protein sequence ID" value="KAE9024547.1"/>
    <property type="molecule type" value="Genomic_DNA"/>
</dbReference>
<comment type="caution">
    <text evidence="1">The sequence shown here is derived from an EMBL/GenBank/DDBJ whole genome shotgun (WGS) entry which is preliminary data.</text>
</comment>
<reference evidence="1 2" key="1">
    <citation type="submission" date="2018-09" db="EMBL/GenBank/DDBJ databases">
        <title>Genomic investigation of the strawberry pathogen Phytophthora fragariae indicates pathogenicity is determined by transcriptional variation in three key races.</title>
        <authorList>
            <person name="Adams T.M."/>
            <person name="Armitage A.D."/>
            <person name="Sobczyk M.K."/>
            <person name="Bates H.J."/>
            <person name="Dunwell J.M."/>
            <person name="Nellist C.F."/>
            <person name="Harrison R.J."/>
        </authorList>
    </citation>
    <scope>NUCLEOTIDE SEQUENCE [LARGE SCALE GENOMIC DNA]</scope>
    <source>
        <strain evidence="1 2">SCRP324</strain>
    </source>
</reference>
<proteinExistence type="predicted"/>
<evidence type="ECO:0000313" key="2">
    <source>
        <dbReference type="Proteomes" id="UP000435112"/>
    </source>
</evidence>
<sequence length="73" mass="7531">MKHHARKPSALAVSTRLASGLSTSCMGASGLTLSNRNYVFIMSSPVTSCAYRCCTPVQSSPPSSAPSAVDPAE</sequence>
<name>A0A6A3M295_9STRA</name>